<dbReference type="CDD" id="cd11324">
    <property type="entry name" value="AmyAc_Amylosucrase"/>
    <property type="match status" value="1"/>
</dbReference>
<dbReference type="InterPro" id="IPR006047">
    <property type="entry name" value="GH13_cat_dom"/>
</dbReference>
<accession>A0AA37DG02</accession>
<dbReference type="Gene3D" id="1.10.1740.10">
    <property type="match status" value="1"/>
</dbReference>
<dbReference type="Proteomes" id="UP000018466">
    <property type="component" value="Unassembled WGS sequence"/>
</dbReference>
<dbReference type="InterPro" id="IPR044077">
    <property type="entry name" value="Amylosucrase"/>
</dbReference>
<feature type="region of interest" description="Disordered" evidence="1">
    <location>
        <begin position="631"/>
        <end position="760"/>
    </location>
</feature>
<dbReference type="GO" id="GO:0005975">
    <property type="term" value="P:carbohydrate metabolic process"/>
    <property type="evidence" value="ECO:0007669"/>
    <property type="project" value="InterPro"/>
</dbReference>
<feature type="compositionally biased region" description="Basic and acidic residues" evidence="1">
    <location>
        <begin position="750"/>
        <end position="760"/>
    </location>
</feature>
<dbReference type="Gene3D" id="3.20.20.80">
    <property type="entry name" value="Glycosidases"/>
    <property type="match status" value="1"/>
</dbReference>
<dbReference type="PANTHER" id="PTHR10357:SF213">
    <property type="entry name" value="ALPHA AMYLASE CATALYTIC REGION"/>
    <property type="match status" value="1"/>
</dbReference>
<dbReference type="SUPFAM" id="SSF51445">
    <property type="entry name" value="(Trans)glycosidases"/>
    <property type="match status" value="1"/>
</dbReference>
<evidence type="ECO:0000259" key="2">
    <source>
        <dbReference type="SMART" id="SM00642"/>
    </source>
</evidence>
<dbReference type="GO" id="GO:0047669">
    <property type="term" value="F:amylosucrase activity"/>
    <property type="evidence" value="ECO:0007669"/>
    <property type="project" value="InterPro"/>
</dbReference>
<reference evidence="3 4" key="1">
    <citation type="submission" date="2011-10" db="EMBL/GenBank/DDBJ databases">
        <title>The Genome Sequence of Lachnospiraceae bacterium ACC2.</title>
        <authorList>
            <consortium name="The Broad Institute Genome Sequencing Platform"/>
            <person name="Earl A."/>
            <person name="Ward D."/>
            <person name="Feldgarden M."/>
            <person name="Gevers D."/>
            <person name="Sizova M."/>
            <person name="Hazen A."/>
            <person name="Epstein S."/>
            <person name="Young S.K."/>
            <person name="Zeng Q."/>
            <person name="Gargeya S."/>
            <person name="Fitzgerald M."/>
            <person name="Haas B."/>
            <person name="Abouelleil A."/>
            <person name="Alvarado L."/>
            <person name="Arachchi H.M."/>
            <person name="Berlin A."/>
            <person name="Brown A."/>
            <person name="Chapman S.B."/>
            <person name="Chen Z."/>
            <person name="Dunbar C."/>
            <person name="Freedman E."/>
            <person name="Gearin G."/>
            <person name="Goldberg J."/>
            <person name="Griggs A."/>
            <person name="Gujja S."/>
            <person name="Heiman D."/>
            <person name="Howarth C."/>
            <person name="Larson L."/>
            <person name="Lui A."/>
            <person name="MacDonald P.J.P."/>
            <person name="Montmayeur A."/>
            <person name="Murphy C."/>
            <person name="Neiman D."/>
            <person name="Pearson M."/>
            <person name="Priest M."/>
            <person name="Roberts A."/>
            <person name="Saif S."/>
            <person name="Shea T."/>
            <person name="Shenoy N."/>
            <person name="Sisk P."/>
            <person name="Stolte C."/>
            <person name="Sykes S."/>
            <person name="Wortman J."/>
            <person name="Nusbaum C."/>
            <person name="Birren B."/>
        </authorList>
    </citation>
    <scope>NUCLEOTIDE SEQUENCE [LARGE SCALE GENOMIC DNA]</scope>
    <source>
        <strain evidence="3 4">ACC2</strain>
    </source>
</reference>
<feature type="compositionally biased region" description="Basic residues" evidence="1">
    <location>
        <begin position="740"/>
        <end position="749"/>
    </location>
</feature>
<dbReference type="Gene3D" id="3.90.400.10">
    <property type="entry name" value="Oligo-1,6-glucosidase, Domain 2"/>
    <property type="match status" value="1"/>
</dbReference>
<dbReference type="GeneID" id="86941376"/>
<dbReference type="InterPro" id="IPR045857">
    <property type="entry name" value="O16G_dom_2"/>
</dbReference>
<dbReference type="RefSeq" id="WP_009533484.1">
    <property type="nucleotide sequence ID" value="NZ_JH590863.1"/>
</dbReference>
<evidence type="ECO:0000256" key="1">
    <source>
        <dbReference type="SAM" id="MobiDB-lite"/>
    </source>
</evidence>
<protein>
    <recommendedName>
        <fullName evidence="2">Glycosyl hydrolase family 13 catalytic domain-containing protein</fullName>
    </recommendedName>
</protein>
<dbReference type="InterPro" id="IPR017853">
    <property type="entry name" value="GH"/>
</dbReference>
<gene>
    <name evidence="3" type="ORF">HMPREF9623_01652</name>
</gene>
<organism evidence="3 4">
    <name type="scientific">Stomatobaculum longum</name>
    <dbReference type="NCBI Taxonomy" id="796942"/>
    <lineage>
        <taxon>Bacteria</taxon>
        <taxon>Bacillati</taxon>
        <taxon>Bacillota</taxon>
        <taxon>Clostridia</taxon>
        <taxon>Lachnospirales</taxon>
        <taxon>Lachnospiraceae</taxon>
        <taxon>Stomatobaculum</taxon>
    </lineage>
</organism>
<dbReference type="PANTHER" id="PTHR10357">
    <property type="entry name" value="ALPHA-AMYLASE FAMILY MEMBER"/>
    <property type="match status" value="1"/>
</dbReference>
<dbReference type="Pfam" id="PF00128">
    <property type="entry name" value="Alpha-amylase"/>
    <property type="match status" value="1"/>
</dbReference>
<sequence length="760" mass="86483">MGKTEGQAEEFRARLDKRLDELKWLYSELYHNDENAFQYFLSMLYRMYETRPEPMKQLDREREANPDWCKSNEVLGVMLYTNCFGGTLRGVREHLSYLKESGATYIHLMPLLASPKGRSDGGYAVADFRTVEPELGTMEDFAALAAECHKNGMSVCLDFALNHTSEDHEWARRAKAGEKEFQDRYFFFDNWNIPNDFDRTVPQVFPTTAPGNFSWCDAVQKVVMTTFYPYQWDLNYANPTVFNDMTENLFFLCNQGADIIRLDAVPYIWKALGTTCRNLPQVHTLVRIMRMAVEIVCPATQLLGEVVMEPSKVVPYFGTLEKPECNTLYNVTTMATTWHTVATRDVRLMKHQLGQIFALPKQYLFLNYLRCHDDIGWGLDYGFLKQFGDDEVGHKRFLNDFFRGYFYGSDARGELYNDDPRIGDARLCGTTASLCGIEAAEYEGNQWKLDRAIRLDIMLHAFLFTLSGVPVIYSGDEIGQRNDYSYHEDPYKWDDSRYLHRGNFSWEDAEKRKDPTTREGRIFTALRELETIRATHEVFRTEADTWIMETYNDHILGIGRYYNGEKLVALFNFDVQDGTAWINEPEEYRNLLNGDRCRATAYGLPAFGFVWLYWSKEEEIEAAKQAEAAREAAEKQAEKERKAAARKKAAEEKKAAKQAAEEAAAKAEAEEAAAKQAAEEATAKAAAEEAAAKAEAEEAAAKAAAEEAAARAAAEEAARKTVEAIMKTERAAKKSGTGAKTKRTAKKKGQRNEQADFSGH</sequence>
<keyword evidence="4" id="KW-1185">Reference proteome</keyword>
<feature type="compositionally biased region" description="Basic and acidic residues" evidence="1">
    <location>
        <begin position="631"/>
        <end position="732"/>
    </location>
</feature>
<dbReference type="EMBL" id="AGEL01000013">
    <property type="protein sequence ID" value="EHO16106.1"/>
    <property type="molecule type" value="Genomic_DNA"/>
</dbReference>
<dbReference type="SMART" id="SM00642">
    <property type="entry name" value="Aamy"/>
    <property type="match status" value="1"/>
</dbReference>
<name>A0AA37DG02_9FIRM</name>
<evidence type="ECO:0000313" key="4">
    <source>
        <dbReference type="Proteomes" id="UP000018466"/>
    </source>
</evidence>
<comment type="caution">
    <text evidence="3">The sequence shown here is derived from an EMBL/GenBank/DDBJ whole genome shotgun (WGS) entry which is preliminary data.</text>
</comment>
<evidence type="ECO:0000313" key="3">
    <source>
        <dbReference type="EMBL" id="EHO16106.1"/>
    </source>
</evidence>
<dbReference type="AlphaFoldDB" id="A0AA37DG02"/>
<feature type="domain" description="Glycosyl hydrolase family 13 catalytic" evidence="2">
    <location>
        <begin position="78"/>
        <end position="505"/>
    </location>
</feature>
<proteinExistence type="predicted"/>